<dbReference type="InterPro" id="IPR038332">
    <property type="entry name" value="PPE_sf"/>
</dbReference>
<dbReference type="eggNOG" id="COG5651">
    <property type="taxonomic scope" value="Bacteria"/>
</dbReference>
<feature type="domain" description="PE-PPE" evidence="2">
    <location>
        <begin position="174"/>
        <end position="405"/>
    </location>
</feature>
<dbReference type="RefSeq" id="WP_012395576.1">
    <property type="nucleotide sequence ID" value="NC_010612.1"/>
</dbReference>
<name>B2HPP0_MYCMM</name>
<evidence type="ECO:0000313" key="4">
    <source>
        <dbReference type="Proteomes" id="UP000001190"/>
    </source>
</evidence>
<evidence type="ECO:0000313" key="3">
    <source>
        <dbReference type="EMBL" id="ACC42392.1"/>
    </source>
</evidence>
<dbReference type="Pfam" id="PF00934">
    <property type="entry name" value="PE"/>
    <property type="match status" value="1"/>
</dbReference>
<dbReference type="ESTHER" id="mycmm-b2hpp0">
    <property type="family name" value="PE-PPE"/>
</dbReference>
<dbReference type="AlphaFoldDB" id="B2HPP0"/>
<evidence type="ECO:0000259" key="2">
    <source>
        <dbReference type="Pfam" id="PF08237"/>
    </source>
</evidence>
<dbReference type="Proteomes" id="UP000001190">
    <property type="component" value="Chromosome"/>
</dbReference>
<dbReference type="Pfam" id="PF08237">
    <property type="entry name" value="PE-PPE"/>
    <property type="match status" value="1"/>
</dbReference>
<sequence>MTYVITQPDILTTAAADIADIRSAIGVANAAAASPTTAMMAAAGDEVSQLIAKLFSAYGQECQAVITDAAVFHDHFAATLAAAGSVYTQAEAAGTATLSQALTTLSSPIRALLGGTAASTSGAMAAAAPMAAAGDPIYTLVVGGSGNPIPSPAYISNVVSKFVAPYFPVDPALVQGLFTPAQFYIDTGIKTLPLNVSVPQGVAILTNTLVGTNPPYLGLLTSGNTVNVTGDSQSAMIASLVMRALNPTNSGAAGSPYFDDLTFSLFGNPMNPNGGLFARFPGLSLPSMGLDFYGSTPDNSFPTNVFTLEYDGAADFPRYPINFLADLNAFLGIQSLHGQYPSLTPEQLDTAIPLTNTVGPTSTNYYMIPSPHLPLLDPVRAIPVIGTPIADLIEPDLRYLVNWGYGDPAYGWSTSPPNVPTPFGVLPPLQATTSLPGYLAIGTQQGVNAFVSDINAEISAYSNLPSTLLSAPLGASGAGGTLLAGLSPATFSPNDFIHFLQSANTTIVNDISNTAANTYAFLLPTADIANALVTSVPSYDLNLFLSGIEQAINGDPAGGLVYAFGAPIAANIALGTLAGGFELRAFLGVASQFL</sequence>
<dbReference type="STRING" id="216594.MMAR_3984"/>
<dbReference type="HOGENOM" id="CLU_028265_2_1_11"/>
<dbReference type="EMBL" id="CP000854">
    <property type="protein sequence ID" value="ACC42392.1"/>
    <property type="molecule type" value="Genomic_DNA"/>
</dbReference>
<evidence type="ECO:0000259" key="1">
    <source>
        <dbReference type="Pfam" id="PF00934"/>
    </source>
</evidence>
<dbReference type="InterPro" id="IPR000084">
    <property type="entry name" value="PE-PGRS_N"/>
</dbReference>
<reference evidence="3 4" key="1">
    <citation type="journal article" date="2008" name="Genome Res.">
        <title>Insights from the complete genome sequence of Mycobacterium marinum on the evolution of Mycobacterium tuberculosis.</title>
        <authorList>
            <person name="Stinear T.P."/>
            <person name="Seemann T."/>
            <person name="Harrison P.F."/>
            <person name="Jenkin G.A."/>
            <person name="Davies J.K."/>
            <person name="Johnson P.D."/>
            <person name="Abdellah Z."/>
            <person name="Arrowsmith C."/>
            <person name="Chillingworth T."/>
            <person name="Churcher C."/>
            <person name="Clarke K."/>
            <person name="Cronin A."/>
            <person name="Davis P."/>
            <person name="Goodhead I."/>
            <person name="Holroyd N."/>
            <person name="Jagels K."/>
            <person name="Lord A."/>
            <person name="Moule S."/>
            <person name="Mungall K."/>
            <person name="Norbertczak H."/>
            <person name="Quail M.A."/>
            <person name="Rabbinowitsch E."/>
            <person name="Walker D."/>
            <person name="White B."/>
            <person name="Whitehead S."/>
            <person name="Small P.L."/>
            <person name="Brosch R."/>
            <person name="Ramakrishnan L."/>
            <person name="Fischbach M.A."/>
            <person name="Parkhill J."/>
            <person name="Cole S.T."/>
        </authorList>
    </citation>
    <scope>NUCLEOTIDE SEQUENCE [LARGE SCALE GENOMIC DNA]</scope>
    <source>
        <strain evidence="4">ATCC BAA-535 / M</strain>
    </source>
</reference>
<accession>B2HPP0</accession>
<protein>
    <submittedName>
        <fullName evidence="3">PPE family protein</fullName>
    </submittedName>
</protein>
<dbReference type="Gene3D" id="1.10.287.850">
    <property type="entry name" value="HP0062-like domain"/>
    <property type="match status" value="1"/>
</dbReference>
<keyword evidence="4" id="KW-1185">Reference proteome</keyword>
<dbReference type="InterPro" id="IPR013228">
    <property type="entry name" value="PE-PPE_C"/>
</dbReference>
<dbReference type="SUPFAM" id="SSF140459">
    <property type="entry name" value="PE/PPE dimer-like"/>
    <property type="match status" value="1"/>
</dbReference>
<proteinExistence type="predicted"/>
<dbReference type="KEGG" id="mmi:MMAR_3984"/>
<feature type="domain" description="PE" evidence="1">
    <location>
        <begin position="4"/>
        <end position="93"/>
    </location>
</feature>
<gene>
    <name evidence="3" type="ordered locus">MMAR_3984</name>
</gene>
<organism evidence="3 4">
    <name type="scientific">Mycobacterium marinum (strain ATCC BAA-535 / M)</name>
    <dbReference type="NCBI Taxonomy" id="216594"/>
    <lineage>
        <taxon>Bacteria</taxon>
        <taxon>Bacillati</taxon>
        <taxon>Actinomycetota</taxon>
        <taxon>Actinomycetes</taxon>
        <taxon>Mycobacteriales</taxon>
        <taxon>Mycobacteriaceae</taxon>
        <taxon>Mycobacterium</taxon>
        <taxon>Mycobacterium ulcerans group</taxon>
    </lineage>
</organism>